<evidence type="ECO:0000313" key="5">
    <source>
        <dbReference type="EMBL" id="MED6174454.1"/>
    </source>
</evidence>
<keyword evidence="6" id="KW-1185">Reference proteome</keyword>
<proteinExistence type="predicted"/>
<name>A0ABU6VLQ4_9FABA</name>
<comment type="caution">
    <text evidence="5">The sequence shown here is derived from an EMBL/GenBank/DDBJ whole genome shotgun (WGS) entry which is preliminary data.</text>
</comment>
<dbReference type="PANTHER" id="PTHR30519">
    <property type="entry name" value="5-METHYLTETRAHYDROPTEROYLTRIGLUTAMATE--HOMOCYSTEINE METHYLTRANSFERASE"/>
    <property type="match status" value="1"/>
</dbReference>
<comment type="cofactor">
    <cofactor evidence="1">
        <name>Zn(2+)</name>
        <dbReference type="ChEBI" id="CHEBI:29105"/>
    </cofactor>
</comment>
<evidence type="ECO:0000313" key="6">
    <source>
        <dbReference type="Proteomes" id="UP001341840"/>
    </source>
</evidence>
<dbReference type="SUPFAM" id="SSF51726">
    <property type="entry name" value="UROD/MetE-like"/>
    <property type="match status" value="1"/>
</dbReference>
<organism evidence="5 6">
    <name type="scientific">Stylosanthes scabra</name>
    <dbReference type="NCBI Taxonomy" id="79078"/>
    <lineage>
        <taxon>Eukaryota</taxon>
        <taxon>Viridiplantae</taxon>
        <taxon>Streptophyta</taxon>
        <taxon>Embryophyta</taxon>
        <taxon>Tracheophyta</taxon>
        <taxon>Spermatophyta</taxon>
        <taxon>Magnoliopsida</taxon>
        <taxon>eudicotyledons</taxon>
        <taxon>Gunneridae</taxon>
        <taxon>Pentapetalae</taxon>
        <taxon>rosids</taxon>
        <taxon>fabids</taxon>
        <taxon>Fabales</taxon>
        <taxon>Fabaceae</taxon>
        <taxon>Papilionoideae</taxon>
        <taxon>50 kb inversion clade</taxon>
        <taxon>dalbergioids sensu lato</taxon>
        <taxon>Dalbergieae</taxon>
        <taxon>Pterocarpus clade</taxon>
        <taxon>Stylosanthes</taxon>
    </lineage>
</organism>
<accession>A0ABU6VLQ4</accession>
<dbReference type="Pfam" id="PF01717">
    <property type="entry name" value="Meth_synt_2"/>
    <property type="match status" value="1"/>
</dbReference>
<dbReference type="InterPro" id="IPR002629">
    <property type="entry name" value="Met_Synth_C/arc"/>
</dbReference>
<dbReference type="Proteomes" id="UP001341840">
    <property type="component" value="Unassembled WGS sequence"/>
</dbReference>
<keyword evidence="3" id="KW-0862">Zinc</keyword>
<evidence type="ECO:0000256" key="3">
    <source>
        <dbReference type="ARBA" id="ARBA00022833"/>
    </source>
</evidence>
<evidence type="ECO:0000259" key="4">
    <source>
        <dbReference type="Pfam" id="PF01717"/>
    </source>
</evidence>
<evidence type="ECO:0000256" key="1">
    <source>
        <dbReference type="ARBA" id="ARBA00001947"/>
    </source>
</evidence>
<feature type="domain" description="Cobalamin-independent methionine synthase MetE C-terminal/archaeal" evidence="4">
    <location>
        <begin position="151"/>
        <end position="231"/>
    </location>
</feature>
<protein>
    <recommendedName>
        <fullName evidence="4">Cobalamin-independent methionine synthase MetE C-terminal/archaeal domain-containing protein</fullName>
    </recommendedName>
</protein>
<dbReference type="Gene3D" id="3.20.20.210">
    <property type="match status" value="1"/>
</dbReference>
<reference evidence="5 6" key="1">
    <citation type="journal article" date="2023" name="Plants (Basel)">
        <title>Bridging the Gap: Combining Genomics and Transcriptomics Approaches to Understand Stylosanthes scabra, an Orphan Legume from the Brazilian Caatinga.</title>
        <authorList>
            <person name="Ferreira-Neto J.R.C."/>
            <person name="da Silva M.D."/>
            <person name="Binneck E."/>
            <person name="de Melo N.F."/>
            <person name="da Silva R.H."/>
            <person name="de Melo A.L.T.M."/>
            <person name="Pandolfi V."/>
            <person name="Bustamante F.O."/>
            <person name="Brasileiro-Vidal A.C."/>
            <person name="Benko-Iseppon A.M."/>
        </authorList>
    </citation>
    <scope>NUCLEOTIDE SEQUENCE [LARGE SCALE GENOMIC DNA]</scope>
    <source>
        <tissue evidence="5">Leaves</tissue>
    </source>
</reference>
<dbReference type="EMBL" id="JASCZI010151788">
    <property type="protein sequence ID" value="MED6174454.1"/>
    <property type="molecule type" value="Genomic_DNA"/>
</dbReference>
<evidence type="ECO:0000256" key="2">
    <source>
        <dbReference type="ARBA" id="ARBA00022723"/>
    </source>
</evidence>
<sequence>MVSEQEPGSVCQRRRWAPSGGWNVSPTSVGEGNETLLIRMWIPLPSKTRFDGLGSHQRQNREVVHETHKADNILLAGGLGCYKWYQSRSPDRCASEDVGLPYGVECKSHIGWRGERNTPYKDDKYENIEEEQKKGLRIIEPREETLASFLQHQKLLSVFREGVKYGIGIGSSVYVIHSPRIPPTEEIADRINKMLAVLEKNILWVNPDCGLKTRKYTEVKSALTNMVAAAKLIRSELAK</sequence>
<keyword evidence="2" id="KW-0479">Metal-binding</keyword>
<dbReference type="InterPro" id="IPR038071">
    <property type="entry name" value="UROD/MetE-like_sf"/>
</dbReference>
<gene>
    <name evidence="5" type="ORF">PIB30_069145</name>
</gene>